<reference evidence="3 4" key="1">
    <citation type="submission" date="2018-01" db="EMBL/GenBank/DDBJ databases">
        <title>Draft genome sequence of Jiangella sp. GTF31.</title>
        <authorList>
            <person name="Sahin N."/>
            <person name="Ay H."/>
            <person name="Saygin H."/>
        </authorList>
    </citation>
    <scope>NUCLEOTIDE SEQUENCE [LARGE SCALE GENOMIC DNA]</scope>
    <source>
        <strain evidence="3 4">GTF31</strain>
    </source>
</reference>
<feature type="region of interest" description="Disordered" evidence="1">
    <location>
        <begin position="24"/>
        <end position="57"/>
    </location>
</feature>
<name>A0A2W2AW30_9ACTN</name>
<organism evidence="3 4">
    <name type="scientific">Jiangella anatolica</name>
    <dbReference type="NCBI Taxonomy" id="2670374"/>
    <lineage>
        <taxon>Bacteria</taxon>
        <taxon>Bacillati</taxon>
        <taxon>Actinomycetota</taxon>
        <taxon>Actinomycetes</taxon>
        <taxon>Jiangellales</taxon>
        <taxon>Jiangellaceae</taxon>
        <taxon>Jiangella</taxon>
    </lineage>
</organism>
<evidence type="ECO:0000313" key="4">
    <source>
        <dbReference type="Proteomes" id="UP000248764"/>
    </source>
</evidence>
<comment type="caution">
    <text evidence="3">The sequence shown here is derived from an EMBL/GenBank/DDBJ whole genome shotgun (WGS) entry which is preliminary data.</text>
</comment>
<sequence length="324" mass="32682">MRRITGCLPLAAALLVLAACGDDGGGEAGSTTSATAEPSSEASAEPTGEPADAEPACAAGEPELTVTEAGAEPLTVMELAPSAGDTVALDMRVSMEGTTAIDGGPPQSAPIPAMLMGFQATVDEVTDDEIAMSFVYDKAEMESEDPAVAQSLAPIVGMTGTITTTRNGAFVDGAVDTSGLSPELMQAMGELDAQLEQLTVPLPVDPVGVGAVWTVSTGIDVNGILYCSDVTYHLTEFDGDAYTLETEVTQEAQPTTIEDATGSLEVIEGTGSGSGTSSGSLSFPVAVSGASAITTHLALEMSNGTDGGELVTDLTLGLEISPRE</sequence>
<evidence type="ECO:0008006" key="5">
    <source>
        <dbReference type="Google" id="ProtNLM"/>
    </source>
</evidence>
<dbReference type="Proteomes" id="UP000248764">
    <property type="component" value="Unassembled WGS sequence"/>
</dbReference>
<protein>
    <recommendedName>
        <fullName evidence="5">Bacterial spore germination immunoglobulin-like domain-containing protein</fullName>
    </recommendedName>
</protein>
<keyword evidence="4" id="KW-1185">Reference proteome</keyword>
<evidence type="ECO:0000256" key="2">
    <source>
        <dbReference type="SAM" id="SignalP"/>
    </source>
</evidence>
<dbReference type="EMBL" id="POTW01000140">
    <property type="protein sequence ID" value="PZF79425.1"/>
    <property type="molecule type" value="Genomic_DNA"/>
</dbReference>
<feature type="chain" id="PRO_5039406554" description="Bacterial spore germination immunoglobulin-like domain-containing protein" evidence="2">
    <location>
        <begin position="19"/>
        <end position="324"/>
    </location>
</feature>
<keyword evidence="2" id="KW-0732">Signal</keyword>
<proteinExistence type="predicted"/>
<evidence type="ECO:0000256" key="1">
    <source>
        <dbReference type="SAM" id="MobiDB-lite"/>
    </source>
</evidence>
<gene>
    <name evidence="3" type="ORF">C1I92_31245</name>
</gene>
<feature type="compositionally biased region" description="Low complexity" evidence="1">
    <location>
        <begin position="29"/>
        <end position="50"/>
    </location>
</feature>
<feature type="signal peptide" evidence="2">
    <location>
        <begin position="1"/>
        <end position="18"/>
    </location>
</feature>
<accession>A0A2W2AW30</accession>
<evidence type="ECO:0000313" key="3">
    <source>
        <dbReference type="EMBL" id="PZF79425.1"/>
    </source>
</evidence>
<dbReference type="RefSeq" id="WP_111258543.1">
    <property type="nucleotide sequence ID" value="NZ_POTW01000140.1"/>
</dbReference>
<dbReference type="PROSITE" id="PS51257">
    <property type="entry name" value="PROKAR_LIPOPROTEIN"/>
    <property type="match status" value="1"/>
</dbReference>
<dbReference type="AlphaFoldDB" id="A0A2W2AW30"/>